<organism evidence="1">
    <name type="scientific">Edafosvirus sp</name>
    <dbReference type="NCBI Taxonomy" id="2487765"/>
    <lineage>
        <taxon>Viruses</taxon>
        <taxon>Varidnaviria</taxon>
        <taxon>Bamfordvirae</taxon>
        <taxon>Nucleocytoviricota</taxon>
        <taxon>Megaviricetes</taxon>
        <taxon>Imitervirales</taxon>
        <taxon>Mimiviridae</taxon>
        <taxon>Klosneuvirinae</taxon>
    </lineage>
</organism>
<protein>
    <submittedName>
        <fullName evidence="1">Uncharacterized protein</fullName>
    </submittedName>
</protein>
<gene>
    <name evidence="1" type="ORF">Edafosvirus19_12</name>
</gene>
<reference evidence="1" key="1">
    <citation type="submission" date="2018-10" db="EMBL/GenBank/DDBJ databases">
        <title>Hidden diversity of soil giant viruses.</title>
        <authorList>
            <person name="Schulz F."/>
            <person name="Alteio L."/>
            <person name="Goudeau D."/>
            <person name="Ryan E.M."/>
            <person name="Malmstrom R.R."/>
            <person name="Blanchard J."/>
            <person name="Woyke T."/>
        </authorList>
    </citation>
    <scope>NUCLEOTIDE SEQUENCE</scope>
    <source>
        <strain evidence="1">EDV1</strain>
    </source>
</reference>
<sequence length="80" mass="9563">MTNKCNFYKGLDIYTINELNNRIRKYMYDNKHINKIWSIYQKEFMKIIDNSISNNNILASCFQKGIGDLNVITLITQFIY</sequence>
<accession>A0A3G4ZUM0</accession>
<proteinExistence type="predicted"/>
<name>A0A3G4ZUM0_9VIRU</name>
<dbReference type="EMBL" id="MK072084">
    <property type="protein sequence ID" value="AYV78585.1"/>
    <property type="molecule type" value="Genomic_DNA"/>
</dbReference>
<evidence type="ECO:0000313" key="1">
    <source>
        <dbReference type="EMBL" id="AYV78585.1"/>
    </source>
</evidence>